<evidence type="ECO:0000259" key="2">
    <source>
        <dbReference type="SMART" id="SM00854"/>
    </source>
</evidence>
<name>A0A914DQT5_9BILA</name>
<accession>A0A914DQT5</accession>
<dbReference type="Proteomes" id="UP000887540">
    <property type="component" value="Unplaced"/>
</dbReference>
<dbReference type="SMART" id="SM00854">
    <property type="entry name" value="PGA_cap"/>
    <property type="match status" value="1"/>
</dbReference>
<sequence length="363" mass="41418">MLGRGVDQILKHSVDPTLSEDYVKDAREYVKLAIAKNGPLPENRPGDYVWGDALKILKNFNPDIKVANLNTAVTTNHEQWSMKGIHYRMHPKNVEVLQAANLDCVVLANAHILDYNYKGLEETIDTLKNANITTIGAGRINEKAEKPAIFQFKHNHRIMIYAVGHASAGIRPSWKATASRPGVNYLSSLHDSPEIETLIANIRYKKQKGDIVILSIHWGSNWNFELEPGQRKFAHRLIDEGLVDLIYGHGSHHIKGVEIYKEKLIIYGAGSFINDAEGINIDEKMYGDFRDDVSFMYFPELDPNTGNLLNLYLVPMRMKSFQVKLATEEEDLYYLFNTMERECNKFNLGLEIEDVGQYFKLKF</sequence>
<dbReference type="InterPro" id="IPR052169">
    <property type="entry name" value="CW_Biosynth-Accessory"/>
</dbReference>
<dbReference type="PANTHER" id="PTHR33393">
    <property type="entry name" value="POLYGLUTAMINE SYNTHESIS ACCESSORY PROTEIN RV0574C-RELATED"/>
    <property type="match status" value="1"/>
</dbReference>
<dbReference type="AlphaFoldDB" id="A0A914DQT5"/>
<dbReference type="InterPro" id="IPR029052">
    <property type="entry name" value="Metallo-depent_PP-like"/>
</dbReference>
<evidence type="ECO:0000313" key="4">
    <source>
        <dbReference type="WBParaSite" id="ACRNAN_scaffold346.g17475.t1"/>
    </source>
</evidence>
<proteinExistence type="inferred from homology"/>
<protein>
    <submittedName>
        <fullName evidence="4">Capsule synthesis protein CapA domain-containing protein</fullName>
    </submittedName>
</protein>
<evidence type="ECO:0000313" key="3">
    <source>
        <dbReference type="Proteomes" id="UP000887540"/>
    </source>
</evidence>
<dbReference type="WBParaSite" id="ACRNAN_scaffold346.g17475.t1">
    <property type="protein sequence ID" value="ACRNAN_scaffold346.g17475.t1"/>
    <property type="gene ID" value="ACRNAN_scaffold346.g17475"/>
</dbReference>
<evidence type="ECO:0000256" key="1">
    <source>
        <dbReference type="ARBA" id="ARBA00005662"/>
    </source>
</evidence>
<keyword evidence="3" id="KW-1185">Reference proteome</keyword>
<feature type="domain" description="Capsule synthesis protein CapA" evidence="2">
    <location>
        <begin position="1"/>
        <end position="276"/>
    </location>
</feature>
<comment type="similarity">
    <text evidence="1">Belongs to the CapA family.</text>
</comment>
<dbReference type="InterPro" id="IPR019079">
    <property type="entry name" value="Capsule_synth_CapA"/>
</dbReference>
<dbReference type="PANTHER" id="PTHR33393:SF11">
    <property type="entry name" value="POLYGLUTAMINE SYNTHESIS ACCESSORY PROTEIN RV0574C-RELATED"/>
    <property type="match status" value="1"/>
</dbReference>
<dbReference type="Gene3D" id="3.60.21.10">
    <property type="match status" value="1"/>
</dbReference>
<dbReference type="SUPFAM" id="SSF56300">
    <property type="entry name" value="Metallo-dependent phosphatases"/>
    <property type="match status" value="1"/>
</dbReference>
<dbReference type="Pfam" id="PF09587">
    <property type="entry name" value="PGA_cap"/>
    <property type="match status" value="1"/>
</dbReference>
<dbReference type="CDD" id="cd07381">
    <property type="entry name" value="MPP_CapA"/>
    <property type="match status" value="1"/>
</dbReference>
<reference evidence="4" key="1">
    <citation type="submission" date="2022-11" db="UniProtKB">
        <authorList>
            <consortium name="WormBaseParasite"/>
        </authorList>
    </citation>
    <scope>IDENTIFICATION</scope>
</reference>
<organism evidence="3 4">
    <name type="scientific">Acrobeloides nanus</name>
    <dbReference type="NCBI Taxonomy" id="290746"/>
    <lineage>
        <taxon>Eukaryota</taxon>
        <taxon>Metazoa</taxon>
        <taxon>Ecdysozoa</taxon>
        <taxon>Nematoda</taxon>
        <taxon>Chromadorea</taxon>
        <taxon>Rhabditida</taxon>
        <taxon>Tylenchina</taxon>
        <taxon>Cephalobomorpha</taxon>
        <taxon>Cephaloboidea</taxon>
        <taxon>Cephalobidae</taxon>
        <taxon>Acrobeloides</taxon>
    </lineage>
</organism>